<evidence type="ECO:0000256" key="2">
    <source>
        <dbReference type="ARBA" id="ARBA00023034"/>
    </source>
</evidence>
<dbReference type="PANTHER" id="PTHR46515">
    <property type="entry name" value="TATA ELEMENT MODULATORY FACTOR TMF1"/>
    <property type="match status" value="1"/>
</dbReference>
<gene>
    <name evidence="7" type="ORF">BGZ80_003112</name>
</gene>
<evidence type="ECO:0000256" key="1">
    <source>
        <dbReference type="ARBA" id="ARBA00004555"/>
    </source>
</evidence>
<dbReference type="AlphaFoldDB" id="A0A9P6SWV9"/>
<evidence type="ECO:0000256" key="4">
    <source>
        <dbReference type="SAM" id="Coils"/>
    </source>
</evidence>
<dbReference type="EMBL" id="JAAAID010001803">
    <property type="protein sequence ID" value="KAG0008743.1"/>
    <property type="molecule type" value="Genomic_DNA"/>
</dbReference>
<feature type="compositionally biased region" description="Low complexity" evidence="5">
    <location>
        <begin position="221"/>
        <end position="244"/>
    </location>
</feature>
<feature type="region of interest" description="Disordered" evidence="5">
    <location>
        <begin position="1"/>
        <end position="33"/>
    </location>
</feature>
<proteinExistence type="predicted"/>
<comment type="subcellular location">
    <subcellularLocation>
        <location evidence="1">Golgi apparatus</location>
    </subcellularLocation>
</comment>
<dbReference type="OrthoDB" id="74178at2759"/>
<feature type="compositionally biased region" description="Polar residues" evidence="5">
    <location>
        <begin position="245"/>
        <end position="260"/>
    </location>
</feature>
<dbReference type="Pfam" id="PF12325">
    <property type="entry name" value="TMF_TATA_bd"/>
    <property type="match status" value="1"/>
</dbReference>
<feature type="compositionally biased region" description="Basic and acidic residues" evidence="5">
    <location>
        <begin position="287"/>
        <end position="297"/>
    </location>
</feature>
<feature type="domain" description="TATA element modulatory factor 1 TATA binding" evidence="6">
    <location>
        <begin position="1034"/>
        <end position="1141"/>
    </location>
</feature>
<feature type="compositionally biased region" description="Basic and acidic residues" evidence="5">
    <location>
        <begin position="95"/>
        <end position="108"/>
    </location>
</feature>
<feature type="compositionally biased region" description="Basic and acidic residues" evidence="5">
    <location>
        <begin position="133"/>
        <end position="143"/>
    </location>
</feature>
<dbReference type="PANTHER" id="PTHR46515:SF1">
    <property type="entry name" value="TATA ELEMENT MODULATORY FACTOR"/>
    <property type="match status" value="1"/>
</dbReference>
<dbReference type="Pfam" id="PF12329">
    <property type="entry name" value="TMF_DNA_bd"/>
    <property type="match status" value="1"/>
</dbReference>
<feature type="region of interest" description="Disordered" evidence="5">
    <location>
        <begin position="50"/>
        <end position="404"/>
    </location>
</feature>
<feature type="coiled-coil region" evidence="4">
    <location>
        <begin position="1113"/>
        <end position="1151"/>
    </location>
</feature>
<feature type="compositionally biased region" description="Low complexity" evidence="5">
    <location>
        <begin position="173"/>
        <end position="203"/>
    </location>
</feature>
<reference evidence="7" key="1">
    <citation type="journal article" date="2020" name="Fungal Divers.">
        <title>Resolving the Mortierellaceae phylogeny through synthesis of multi-gene phylogenetics and phylogenomics.</title>
        <authorList>
            <person name="Vandepol N."/>
            <person name="Liber J."/>
            <person name="Desiro A."/>
            <person name="Na H."/>
            <person name="Kennedy M."/>
            <person name="Barry K."/>
            <person name="Grigoriev I.V."/>
            <person name="Miller A.N."/>
            <person name="O'Donnell K."/>
            <person name="Stajich J.E."/>
            <person name="Bonito G."/>
        </authorList>
    </citation>
    <scope>NUCLEOTIDE SEQUENCE</scope>
    <source>
        <strain evidence="7">NRRL 2769</strain>
    </source>
</reference>
<dbReference type="Proteomes" id="UP000703661">
    <property type="component" value="Unassembled WGS sequence"/>
</dbReference>
<feature type="coiled-coil region" evidence="4">
    <location>
        <begin position="618"/>
        <end position="784"/>
    </location>
</feature>
<feature type="coiled-coil region" evidence="4">
    <location>
        <begin position="1040"/>
        <end position="1088"/>
    </location>
</feature>
<feature type="compositionally biased region" description="Polar residues" evidence="5">
    <location>
        <begin position="123"/>
        <end position="132"/>
    </location>
</feature>
<dbReference type="GO" id="GO:0005783">
    <property type="term" value="C:endoplasmic reticulum"/>
    <property type="evidence" value="ECO:0007669"/>
    <property type="project" value="TreeGrafter"/>
</dbReference>
<feature type="region of interest" description="Disordered" evidence="5">
    <location>
        <begin position="951"/>
        <end position="974"/>
    </location>
</feature>
<evidence type="ECO:0000313" key="8">
    <source>
        <dbReference type="Proteomes" id="UP000703661"/>
    </source>
</evidence>
<dbReference type="InterPro" id="IPR022091">
    <property type="entry name" value="TMF_TATA-bd"/>
</dbReference>
<organism evidence="7 8">
    <name type="scientific">Entomortierella chlamydospora</name>
    <dbReference type="NCBI Taxonomy" id="101097"/>
    <lineage>
        <taxon>Eukaryota</taxon>
        <taxon>Fungi</taxon>
        <taxon>Fungi incertae sedis</taxon>
        <taxon>Mucoromycota</taxon>
        <taxon>Mortierellomycotina</taxon>
        <taxon>Mortierellomycetes</taxon>
        <taxon>Mortierellales</taxon>
        <taxon>Mortierellaceae</taxon>
        <taxon>Entomortierella</taxon>
    </lineage>
</organism>
<evidence type="ECO:0000259" key="6">
    <source>
        <dbReference type="Pfam" id="PF12325"/>
    </source>
</evidence>
<dbReference type="GO" id="GO:0005794">
    <property type="term" value="C:Golgi apparatus"/>
    <property type="evidence" value="ECO:0007669"/>
    <property type="project" value="UniProtKB-SubCell"/>
</dbReference>
<evidence type="ECO:0000313" key="7">
    <source>
        <dbReference type="EMBL" id="KAG0008743.1"/>
    </source>
</evidence>
<protein>
    <recommendedName>
        <fullName evidence="6">TATA element modulatory factor 1 TATA binding domain-containing protein</fullName>
    </recommendedName>
</protein>
<keyword evidence="3 4" id="KW-0175">Coiled coil</keyword>
<dbReference type="InterPro" id="IPR022092">
    <property type="entry name" value="TMF_DNA-bd"/>
</dbReference>
<feature type="compositionally biased region" description="Polar residues" evidence="5">
    <location>
        <begin position="60"/>
        <end position="75"/>
    </location>
</feature>
<name>A0A9P6SWV9_9FUNG</name>
<feature type="compositionally biased region" description="Basic and acidic residues" evidence="5">
    <location>
        <begin position="262"/>
        <end position="275"/>
    </location>
</feature>
<feature type="compositionally biased region" description="Basic and acidic residues" evidence="5">
    <location>
        <begin position="322"/>
        <end position="339"/>
    </location>
</feature>
<feature type="compositionally biased region" description="Low complexity" evidence="5">
    <location>
        <begin position="1"/>
        <end position="22"/>
    </location>
</feature>
<evidence type="ECO:0000256" key="3">
    <source>
        <dbReference type="ARBA" id="ARBA00023054"/>
    </source>
</evidence>
<comment type="caution">
    <text evidence="7">The sequence shown here is derived from an EMBL/GenBank/DDBJ whole genome shotgun (WGS) entry which is preliminary data.</text>
</comment>
<accession>A0A9P6SWV9</accession>
<sequence length="1154" mass="126664">MSNFFGTSSSGSGANSNKSSSSGSGGGGWGTFLKQGLSTIESKLDTVLDINVPIPGGSSGILTSFSPHASVLPSSDTPKDTPPKRKPPHQVPSTSHDDSLHQEEDTRTQDSVVDLSKNDPKRSSISIKNPTIKNKDSERDLRKSANATSIRGSMDEEASGMITTIPGVKRMMTPPVSGTGVGTTTPSASASSALSATAATAAANRERLEQRMRGIFKKSAESPSTTPTPSMAAARSPAGSSSPSVRHSTSLEPEIQSQENEGAGRGDESVEKDTKPIVAEIVVAKTSQEEIRQELKETVLAPPDSDSAKEPENCDSLQDLKNNGDGEKVEPANHLHPDSIQEPEIESTDQVNKSTVMHEDVSPSEPLVEAVESNINRTSLEEPETTAKEELEPELEQDDRKSDNVIELDRVDNAPDLASLDNQQIATTLSETPIECPYTPTSNTEPQLVSAVQDDSIVTVQISGQDDIASKVDSKEDASVSHENPLKKVLEQREEQLLKVMQEQSSLLEKLRDLEDAKAADETLKNTKISGLEMIIETQKKELEAARGSNLTSQPKSIQKTLEEQRALLEDKDEQIRGLLAEGEVLSKKEFKNLTAIKALRTKNIEAEKLQMGTQKKLDRAVSDYADAQAKLSKLSDENKQLNDAIKSLHDINQRQNKQMSKMEAELVQLRDDKANLQLGVDRLKQELSEARKVSAELSNQAHAAALEREVKLNEDLNNEIDALKAQHTAVESNLRQDIQELRVSLSNREELAGEKEDQLLMEIRNLQARLEQTDNDSYELQEVLDEARRPLLRQIEVLQNQQGIASRNWDRVEKSLTRRVAEAEEEMAKAQERERAARDKLDEMKSQSTSHEARLEALRVADTQLRAEVNAAKRALKEKEEETRQAQAELARERVNRERAIEEAKDDAERKLRLQQQTEIDKLKQQIQQLQQRQGASDNQSEIHLSTVDSMMRRSSSTGTSSSSPLLSGGPLVMGGPKAATQISNLSAGFDSITSPTSLDGMSPILSRSNSSQTMSGTGAASMGLMGLGSGATGQAVAIERLNTMVRQLEGQVTFLSEQVRTANKNKDELSDELVRVTVELEELQTQASRAPSLEQELTLLQERHKAALEMLGERTEEVQELKADLADVKEALRDQISELLSQLEQSRRANKQ</sequence>
<dbReference type="InterPro" id="IPR052602">
    <property type="entry name" value="Growth_transcription_reg"/>
</dbReference>
<keyword evidence="2" id="KW-0333">Golgi apparatus</keyword>
<keyword evidence="8" id="KW-1185">Reference proteome</keyword>
<feature type="region of interest" description="Disordered" evidence="5">
    <location>
        <begin position="830"/>
        <end position="852"/>
    </location>
</feature>
<feature type="compositionally biased region" description="Low complexity" evidence="5">
    <location>
        <begin position="954"/>
        <end position="972"/>
    </location>
</feature>
<evidence type="ECO:0000256" key="5">
    <source>
        <dbReference type="SAM" id="MobiDB-lite"/>
    </source>
</evidence>